<evidence type="ECO:0000259" key="6">
    <source>
        <dbReference type="PROSITE" id="PS50016"/>
    </source>
</evidence>
<dbReference type="PANTHER" id="PTHR47162">
    <property type="entry name" value="OS02G0192300 PROTEIN"/>
    <property type="match status" value="1"/>
</dbReference>
<feature type="region of interest" description="Disordered" evidence="5">
    <location>
        <begin position="1"/>
        <end position="41"/>
    </location>
</feature>
<dbReference type="OMA" id="RTYHENP"/>
<organism evidence="7 8">
    <name type="scientific">Phaseolus angularis</name>
    <name type="common">Azuki bean</name>
    <name type="synonym">Vigna angularis</name>
    <dbReference type="NCBI Taxonomy" id="3914"/>
    <lineage>
        <taxon>Eukaryota</taxon>
        <taxon>Viridiplantae</taxon>
        <taxon>Streptophyta</taxon>
        <taxon>Embryophyta</taxon>
        <taxon>Tracheophyta</taxon>
        <taxon>Spermatophyta</taxon>
        <taxon>Magnoliopsida</taxon>
        <taxon>eudicotyledons</taxon>
        <taxon>Gunneridae</taxon>
        <taxon>Pentapetalae</taxon>
        <taxon>rosids</taxon>
        <taxon>fabids</taxon>
        <taxon>Fabales</taxon>
        <taxon>Fabaceae</taxon>
        <taxon>Papilionoideae</taxon>
        <taxon>50 kb inversion clade</taxon>
        <taxon>NPAAA clade</taxon>
        <taxon>indigoferoid/millettioid clade</taxon>
        <taxon>Phaseoleae</taxon>
        <taxon>Vigna</taxon>
    </lineage>
</organism>
<evidence type="ECO:0000313" key="8">
    <source>
        <dbReference type="Proteomes" id="UP000053144"/>
    </source>
</evidence>
<sequence>MIMELPDSTGGDRNLNAPPPQPQHNNHHQDARSGLGIDLNEIPSPSSLFAETLPDSVTDVVRTYHENPGPPPGAPAALPSGGLAPCAACSKPCPAAAGSHHHLVVCDGCERGFHLACAGIRGGGRQAASLEEWVCGECVASGVKSKRWPLGVKQLLDINAPPPSEAEAEGVGDGDVHDLSLLCVHYGVV</sequence>
<dbReference type="Gene3D" id="3.30.40.10">
    <property type="entry name" value="Zinc/RING finger domain, C3HC4 (zinc finger)"/>
    <property type="match status" value="1"/>
</dbReference>
<evidence type="ECO:0000256" key="3">
    <source>
        <dbReference type="ARBA" id="ARBA00022833"/>
    </source>
</evidence>
<dbReference type="Gramene" id="KOM56786">
    <property type="protein sequence ID" value="KOM56786"/>
    <property type="gene ID" value="LR48_Vigan10g267800"/>
</dbReference>
<evidence type="ECO:0000256" key="2">
    <source>
        <dbReference type="ARBA" id="ARBA00022771"/>
    </source>
</evidence>
<evidence type="ECO:0000256" key="5">
    <source>
        <dbReference type="SAM" id="MobiDB-lite"/>
    </source>
</evidence>
<name>A0A0L9VNY5_PHAAN</name>
<evidence type="ECO:0000256" key="4">
    <source>
        <dbReference type="PROSITE-ProRule" id="PRU00146"/>
    </source>
</evidence>
<keyword evidence="3" id="KW-0862">Zinc</keyword>
<dbReference type="InterPro" id="IPR019786">
    <property type="entry name" value="Zinc_finger_PHD-type_CS"/>
</dbReference>
<dbReference type="EMBL" id="CM003380">
    <property type="protein sequence ID" value="KOM56786.1"/>
    <property type="molecule type" value="Genomic_DNA"/>
</dbReference>
<dbReference type="Pfam" id="PF00628">
    <property type="entry name" value="PHD"/>
    <property type="match status" value="1"/>
</dbReference>
<proteinExistence type="predicted"/>
<dbReference type="InterPro" id="IPR011011">
    <property type="entry name" value="Znf_FYVE_PHD"/>
</dbReference>
<gene>
    <name evidence="7" type="ORF">LR48_Vigan10g267800</name>
</gene>
<protein>
    <recommendedName>
        <fullName evidence="6">PHD-type domain-containing protein</fullName>
    </recommendedName>
</protein>
<dbReference type="PROSITE" id="PS50016">
    <property type="entry name" value="ZF_PHD_2"/>
    <property type="match status" value="1"/>
</dbReference>
<accession>A0A0L9VNY5</accession>
<dbReference type="PANTHER" id="PTHR47162:SF8">
    <property type="entry name" value="METHYL-CPG-BINDING DOMAIN-CONTAINING PROTEIN 9"/>
    <property type="match status" value="1"/>
</dbReference>
<dbReference type="InterPro" id="IPR001965">
    <property type="entry name" value="Znf_PHD"/>
</dbReference>
<keyword evidence="2 4" id="KW-0863">Zinc-finger</keyword>
<dbReference type="GO" id="GO:0008270">
    <property type="term" value="F:zinc ion binding"/>
    <property type="evidence" value="ECO:0007669"/>
    <property type="project" value="UniProtKB-KW"/>
</dbReference>
<keyword evidence="1" id="KW-0479">Metal-binding</keyword>
<evidence type="ECO:0000256" key="1">
    <source>
        <dbReference type="ARBA" id="ARBA00022723"/>
    </source>
</evidence>
<dbReference type="SMART" id="SM00249">
    <property type="entry name" value="PHD"/>
    <property type="match status" value="1"/>
</dbReference>
<dbReference type="InterPro" id="IPR019787">
    <property type="entry name" value="Znf_PHD-finger"/>
</dbReference>
<dbReference type="SUPFAM" id="SSF57903">
    <property type="entry name" value="FYVE/PHD zinc finger"/>
    <property type="match status" value="1"/>
</dbReference>
<evidence type="ECO:0000313" key="7">
    <source>
        <dbReference type="EMBL" id="KOM56786.1"/>
    </source>
</evidence>
<dbReference type="STRING" id="3914.A0A0L9VNY5"/>
<feature type="domain" description="PHD-type" evidence="6">
    <location>
        <begin position="83"/>
        <end position="141"/>
    </location>
</feature>
<dbReference type="Proteomes" id="UP000053144">
    <property type="component" value="Chromosome 10"/>
</dbReference>
<dbReference type="PROSITE" id="PS01359">
    <property type="entry name" value="ZF_PHD_1"/>
    <property type="match status" value="1"/>
</dbReference>
<dbReference type="InterPro" id="IPR013083">
    <property type="entry name" value="Znf_RING/FYVE/PHD"/>
</dbReference>
<reference evidence="8" key="1">
    <citation type="journal article" date="2015" name="Proc. Natl. Acad. Sci. U.S.A.">
        <title>Genome sequencing of adzuki bean (Vigna angularis) provides insight into high starch and low fat accumulation and domestication.</title>
        <authorList>
            <person name="Yang K."/>
            <person name="Tian Z."/>
            <person name="Chen C."/>
            <person name="Luo L."/>
            <person name="Zhao B."/>
            <person name="Wang Z."/>
            <person name="Yu L."/>
            <person name="Li Y."/>
            <person name="Sun Y."/>
            <person name="Li W."/>
            <person name="Chen Y."/>
            <person name="Li Y."/>
            <person name="Zhang Y."/>
            <person name="Ai D."/>
            <person name="Zhao J."/>
            <person name="Shang C."/>
            <person name="Ma Y."/>
            <person name="Wu B."/>
            <person name="Wang M."/>
            <person name="Gao L."/>
            <person name="Sun D."/>
            <person name="Zhang P."/>
            <person name="Guo F."/>
            <person name="Wang W."/>
            <person name="Li Y."/>
            <person name="Wang J."/>
            <person name="Varshney R.K."/>
            <person name="Wang J."/>
            <person name="Ling H.Q."/>
            <person name="Wan P."/>
        </authorList>
    </citation>
    <scope>NUCLEOTIDE SEQUENCE</scope>
    <source>
        <strain evidence="8">cv. Jingnong 6</strain>
    </source>
</reference>
<dbReference type="AlphaFoldDB" id="A0A0L9VNY5"/>